<feature type="domain" description="HTH araC/xylS-type" evidence="6">
    <location>
        <begin position="437"/>
        <end position="544"/>
    </location>
</feature>
<dbReference type="InterPro" id="IPR018062">
    <property type="entry name" value="HTH_AraC-typ_CS"/>
</dbReference>
<dbReference type="PANTHER" id="PTHR43280">
    <property type="entry name" value="ARAC-FAMILY TRANSCRIPTIONAL REGULATOR"/>
    <property type="match status" value="1"/>
</dbReference>
<dbReference type="SMART" id="SM00342">
    <property type="entry name" value="HTH_ARAC"/>
    <property type="match status" value="1"/>
</dbReference>
<dbReference type="GO" id="GO:0043565">
    <property type="term" value="F:sequence-specific DNA binding"/>
    <property type="evidence" value="ECO:0007669"/>
    <property type="project" value="InterPro"/>
</dbReference>
<evidence type="ECO:0000313" key="9">
    <source>
        <dbReference type="Proteomes" id="UP000256321"/>
    </source>
</evidence>
<accession>A0A3D8HC99</accession>
<name>A0A3D8HC99_9BACT</name>
<sequence length="551" mass="63495">MRKKLFLFVFLLCVCLCRADTATGRNKYIFLMRTAMSSNDIADWNATVDDAILRCDTPAICQSRLNRMQCLFNFYSADSAIAEARECLPFILEAKQYSFYFSAYSTYISGLFKLRRFDEAKEEAVVMYETAQRINQPVGMVMALQVQGSMYYKLGLYGQALMVLEKGLAICPSYENGKNQVLYVSAVLYEWLFMTVLKMDDVEGIIRYAGDYATLVKWREEHEKPDPTGHYPVTARAFLALSLLKDGQVQEAKRLLDEAASFIYPQIPANAYEHFYEARCALRQAEGDYRGAIEDMDILLAAHKGDLSFYMDDLLRKAELLAYSDEPQSCAPFYQTYIQMKDSVNSLNINARIDQLHTLFEVDRLNREKRNARIWMICAFTGCLLLVLLLSGYIVYSRRLKAKNRILYRRIQEKLQRENKAVETIRQIPEGDLSRELRLFISLNELLENEKLFTSPSLNRDELAKRLGTNRTYLMEAVRAYGGNMTVGEFLNDFRLKHAAGLLTQPSGLSIDRICYDSGFASRSVFYRLFRQSYGMSPTEYRKLSEENKEG</sequence>
<protein>
    <submittedName>
        <fullName evidence="8">AraC family transcriptional regulator</fullName>
    </submittedName>
</protein>
<feature type="chain" id="PRO_5017764238" evidence="5">
    <location>
        <begin position="20"/>
        <end position="551"/>
    </location>
</feature>
<keyword evidence="2" id="KW-0238">DNA-binding</keyword>
<evidence type="ECO:0000313" key="8">
    <source>
        <dbReference type="EMBL" id="RDU48501.1"/>
    </source>
</evidence>
<dbReference type="GO" id="GO:0003700">
    <property type="term" value="F:DNA-binding transcription factor activity"/>
    <property type="evidence" value="ECO:0007669"/>
    <property type="project" value="InterPro"/>
</dbReference>
<dbReference type="SUPFAM" id="SSF48452">
    <property type="entry name" value="TPR-like"/>
    <property type="match status" value="1"/>
</dbReference>
<evidence type="ECO:0000256" key="4">
    <source>
        <dbReference type="SAM" id="Phobius"/>
    </source>
</evidence>
<dbReference type="PROSITE" id="PS00041">
    <property type="entry name" value="HTH_ARAC_FAMILY_1"/>
    <property type="match status" value="1"/>
</dbReference>
<dbReference type="Pfam" id="PF12833">
    <property type="entry name" value="HTH_18"/>
    <property type="match status" value="1"/>
</dbReference>
<keyword evidence="5" id="KW-0732">Signal</keyword>
<dbReference type="SUPFAM" id="SSF46689">
    <property type="entry name" value="Homeodomain-like"/>
    <property type="match status" value="1"/>
</dbReference>
<keyword evidence="10" id="KW-1185">Reference proteome</keyword>
<dbReference type="PRINTS" id="PR00032">
    <property type="entry name" value="HTHARAC"/>
</dbReference>
<dbReference type="Gene3D" id="1.10.10.60">
    <property type="entry name" value="Homeodomain-like"/>
    <property type="match status" value="1"/>
</dbReference>
<gene>
    <name evidence="8" type="ORF">DWU89_13965</name>
    <name evidence="7" type="ORF">H8784_13610</name>
</gene>
<dbReference type="AlphaFoldDB" id="A0A3D8HC99"/>
<evidence type="ECO:0000256" key="2">
    <source>
        <dbReference type="ARBA" id="ARBA00023125"/>
    </source>
</evidence>
<dbReference type="EMBL" id="QREV01000036">
    <property type="protein sequence ID" value="RDU48501.1"/>
    <property type="molecule type" value="Genomic_DNA"/>
</dbReference>
<dbReference type="Proteomes" id="UP000629596">
    <property type="component" value="Unassembled WGS sequence"/>
</dbReference>
<dbReference type="PANTHER" id="PTHR43280:SF28">
    <property type="entry name" value="HTH-TYPE TRANSCRIPTIONAL ACTIVATOR RHAS"/>
    <property type="match status" value="1"/>
</dbReference>
<comment type="caution">
    <text evidence="8">The sequence shown here is derived from an EMBL/GenBank/DDBJ whole genome shotgun (WGS) entry which is preliminary data.</text>
</comment>
<dbReference type="RefSeq" id="WP_115500270.1">
    <property type="nucleotide sequence ID" value="NZ_JACRTI010000036.1"/>
</dbReference>
<proteinExistence type="predicted"/>
<evidence type="ECO:0000313" key="7">
    <source>
        <dbReference type="EMBL" id="MBC8602750.1"/>
    </source>
</evidence>
<keyword evidence="3" id="KW-0804">Transcription</keyword>
<reference evidence="8 9" key="1">
    <citation type="submission" date="2018-07" db="EMBL/GenBank/DDBJ databases">
        <title>Parabacteroides acidifaciens nov. sp., isolated from human feces.</title>
        <authorList>
            <person name="Wang Y.J."/>
        </authorList>
    </citation>
    <scope>NUCLEOTIDE SEQUENCE [LARGE SCALE GENOMIC DNA]</scope>
    <source>
        <strain evidence="8 9">426-9</strain>
    </source>
</reference>
<evidence type="ECO:0000256" key="3">
    <source>
        <dbReference type="ARBA" id="ARBA00023163"/>
    </source>
</evidence>
<dbReference type="InterPro" id="IPR018060">
    <property type="entry name" value="HTH_AraC"/>
</dbReference>
<keyword evidence="4" id="KW-0812">Transmembrane</keyword>
<dbReference type="Proteomes" id="UP000256321">
    <property type="component" value="Unassembled WGS sequence"/>
</dbReference>
<evidence type="ECO:0000256" key="5">
    <source>
        <dbReference type="SAM" id="SignalP"/>
    </source>
</evidence>
<feature type="signal peptide" evidence="5">
    <location>
        <begin position="1"/>
        <end position="19"/>
    </location>
</feature>
<dbReference type="InterPro" id="IPR011990">
    <property type="entry name" value="TPR-like_helical_dom_sf"/>
</dbReference>
<dbReference type="Gene3D" id="1.25.40.10">
    <property type="entry name" value="Tetratricopeptide repeat domain"/>
    <property type="match status" value="1"/>
</dbReference>
<dbReference type="InterPro" id="IPR009057">
    <property type="entry name" value="Homeodomain-like_sf"/>
</dbReference>
<evidence type="ECO:0000313" key="10">
    <source>
        <dbReference type="Proteomes" id="UP000629596"/>
    </source>
</evidence>
<organism evidence="8 9">
    <name type="scientific">Parabacteroides acidifaciens</name>
    <dbReference type="NCBI Taxonomy" id="2290935"/>
    <lineage>
        <taxon>Bacteria</taxon>
        <taxon>Pseudomonadati</taxon>
        <taxon>Bacteroidota</taxon>
        <taxon>Bacteroidia</taxon>
        <taxon>Bacteroidales</taxon>
        <taxon>Tannerellaceae</taxon>
        <taxon>Parabacteroides</taxon>
    </lineage>
</organism>
<dbReference type="InterPro" id="IPR020449">
    <property type="entry name" value="Tscrpt_reg_AraC-type_HTH"/>
</dbReference>
<dbReference type="PROSITE" id="PS01124">
    <property type="entry name" value="HTH_ARAC_FAMILY_2"/>
    <property type="match status" value="1"/>
</dbReference>
<keyword evidence="4" id="KW-1133">Transmembrane helix</keyword>
<dbReference type="EMBL" id="JACRTI010000036">
    <property type="protein sequence ID" value="MBC8602750.1"/>
    <property type="molecule type" value="Genomic_DNA"/>
</dbReference>
<evidence type="ECO:0000259" key="6">
    <source>
        <dbReference type="PROSITE" id="PS01124"/>
    </source>
</evidence>
<evidence type="ECO:0000256" key="1">
    <source>
        <dbReference type="ARBA" id="ARBA00023015"/>
    </source>
</evidence>
<keyword evidence="1" id="KW-0805">Transcription regulation</keyword>
<reference evidence="7 10" key="2">
    <citation type="submission" date="2020-08" db="EMBL/GenBank/DDBJ databases">
        <title>Genome public.</title>
        <authorList>
            <person name="Liu C."/>
            <person name="Sun Q."/>
        </authorList>
    </citation>
    <scope>NUCLEOTIDE SEQUENCE [LARGE SCALE GENOMIC DNA]</scope>
    <source>
        <strain evidence="7 10">426_9</strain>
    </source>
</reference>
<feature type="transmembrane region" description="Helical" evidence="4">
    <location>
        <begin position="374"/>
        <end position="396"/>
    </location>
</feature>
<keyword evidence="4" id="KW-0472">Membrane</keyword>